<feature type="transmembrane region" description="Helical" evidence="6">
    <location>
        <begin position="107"/>
        <end position="131"/>
    </location>
</feature>
<dbReference type="SUPFAM" id="SSF103473">
    <property type="entry name" value="MFS general substrate transporter"/>
    <property type="match status" value="1"/>
</dbReference>
<evidence type="ECO:0000259" key="7">
    <source>
        <dbReference type="PROSITE" id="PS50850"/>
    </source>
</evidence>
<keyword evidence="5 6" id="KW-0472">Membrane</keyword>
<feature type="domain" description="Major facilitator superfamily (MFS) profile" evidence="7">
    <location>
        <begin position="1"/>
        <end position="413"/>
    </location>
</feature>
<dbReference type="EMBL" id="CAMXCT020000488">
    <property type="protein sequence ID" value="CAL1132838.1"/>
    <property type="molecule type" value="Genomic_DNA"/>
</dbReference>
<keyword evidence="3 6" id="KW-0812">Transmembrane</keyword>
<dbReference type="GO" id="GO:0022857">
    <property type="term" value="F:transmembrane transporter activity"/>
    <property type="evidence" value="ECO:0007669"/>
    <property type="project" value="InterPro"/>
</dbReference>
<evidence type="ECO:0000313" key="8">
    <source>
        <dbReference type="EMBL" id="CAI3979463.1"/>
    </source>
</evidence>
<dbReference type="AlphaFoldDB" id="A0A9P1BW43"/>
<protein>
    <submittedName>
        <fullName evidence="10">Synaptic vesicle 2-related protein (SV2-related protein)</fullName>
    </submittedName>
</protein>
<evidence type="ECO:0000256" key="3">
    <source>
        <dbReference type="ARBA" id="ARBA00022692"/>
    </source>
</evidence>
<dbReference type="InterPro" id="IPR036259">
    <property type="entry name" value="MFS_trans_sf"/>
</dbReference>
<keyword evidence="2" id="KW-0813">Transport</keyword>
<gene>
    <name evidence="8" type="ORF">C1SCF055_LOCUS7413</name>
</gene>
<dbReference type="Proteomes" id="UP001152797">
    <property type="component" value="Unassembled WGS sequence"/>
</dbReference>
<reference evidence="8" key="1">
    <citation type="submission" date="2022-10" db="EMBL/GenBank/DDBJ databases">
        <authorList>
            <person name="Chen Y."/>
            <person name="Dougan E. K."/>
            <person name="Chan C."/>
            <person name="Rhodes N."/>
            <person name="Thang M."/>
        </authorList>
    </citation>
    <scope>NUCLEOTIDE SEQUENCE</scope>
</reference>
<feature type="transmembrane region" description="Helical" evidence="6">
    <location>
        <begin position="294"/>
        <end position="313"/>
    </location>
</feature>
<accession>A0A9P1BW43</accession>
<dbReference type="PANTHER" id="PTHR23511">
    <property type="entry name" value="SYNAPTIC VESICLE GLYCOPROTEIN 2"/>
    <property type="match status" value="1"/>
</dbReference>
<evidence type="ECO:0000256" key="1">
    <source>
        <dbReference type="ARBA" id="ARBA00004141"/>
    </source>
</evidence>
<evidence type="ECO:0000313" key="9">
    <source>
        <dbReference type="EMBL" id="CAL1132838.1"/>
    </source>
</evidence>
<feature type="transmembrane region" description="Helical" evidence="6">
    <location>
        <begin position="389"/>
        <end position="408"/>
    </location>
</feature>
<evidence type="ECO:0000256" key="6">
    <source>
        <dbReference type="SAM" id="Phobius"/>
    </source>
</evidence>
<evidence type="ECO:0000256" key="5">
    <source>
        <dbReference type="ARBA" id="ARBA00023136"/>
    </source>
</evidence>
<sequence length="426" mass="45628">MSTVALSSRWALEAWQRGAIVSVVFIGILLGNTVGGPLGDSTGRKTPILLSFIGIVLFSVISASCIGFWSLALVRTMVGASFGLGQPSTLTMIRANRQRADITPSRWQVFAVSAVSSVSFCCGEIYSAALIWYNDPSMKELDWRWLCIMGAVPSIVGLVLSYSFLKESPAYLLDNGYTEEAKELIESYKISNGAEHVCCDLITSSTLARTPRSARQNVEAILSPALRWTTLAMTYTCFILNVCFYGTLYAFPQVFADTSTPYSPAMALLVGALFEMPGQIAAPLCATVLDNKTILRMCPLGIAIASLMFLVGANGEGMLYGTLLQVGYAGIKITVGGFFAVAYTCASGVFPTAVRSTGTAACVAGGRIGGILSPLIFEQMVIAFDGWGGFFILMIVGLLLNSIILMALNLEDVDDINSLEELKPMI</sequence>
<evidence type="ECO:0000256" key="2">
    <source>
        <dbReference type="ARBA" id="ARBA00022448"/>
    </source>
</evidence>
<name>A0A9P1BW43_9DINO</name>
<keyword evidence="11" id="KW-1185">Reference proteome</keyword>
<evidence type="ECO:0000313" key="11">
    <source>
        <dbReference type="Proteomes" id="UP001152797"/>
    </source>
</evidence>
<evidence type="ECO:0000256" key="4">
    <source>
        <dbReference type="ARBA" id="ARBA00022989"/>
    </source>
</evidence>
<dbReference type="OrthoDB" id="436200at2759"/>
<dbReference type="EMBL" id="CAMXCT030000488">
    <property type="protein sequence ID" value="CAL4766775.1"/>
    <property type="molecule type" value="Genomic_DNA"/>
</dbReference>
<comment type="caution">
    <text evidence="8">The sequence shown here is derived from an EMBL/GenBank/DDBJ whole genome shotgun (WGS) entry which is preliminary data.</text>
</comment>
<reference evidence="9" key="2">
    <citation type="submission" date="2024-04" db="EMBL/GenBank/DDBJ databases">
        <authorList>
            <person name="Chen Y."/>
            <person name="Shah S."/>
            <person name="Dougan E. K."/>
            <person name="Thang M."/>
            <person name="Chan C."/>
        </authorList>
    </citation>
    <scope>NUCLEOTIDE SEQUENCE [LARGE SCALE GENOMIC DNA]</scope>
</reference>
<feature type="transmembrane region" description="Helical" evidence="6">
    <location>
        <begin position="143"/>
        <end position="165"/>
    </location>
</feature>
<feature type="transmembrane region" description="Helical" evidence="6">
    <location>
        <begin position="231"/>
        <end position="251"/>
    </location>
</feature>
<feature type="transmembrane region" description="Helical" evidence="6">
    <location>
        <begin position="47"/>
        <end position="71"/>
    </location>
</feature>
<dbReference type="EMBL" id="CAMXCT010000488">
    <property type="protein sequence ID" value="CAI3979463.1"/>
    <property type="molecule type" value="Genomic_DNA"/>
</dbReference>
<feature type="transmembrane region" description="Helical" evidence="6">
    <location>
        <begin position="325"/>
        <end position="346"/>
    </location>
</feature>
<proteinExistence type="predicted"/>
<evidence type="ECO:0000313" key="10">
    <source>
        <dbReference type="EMBL" id="CAL4766775.1"/>
    </source>
</evidence>
<dbReference type="Pfam" id="PF00083">
    <property type="entry name" value="Sugar_tr"/>
    <property type="match status" value="1"/>
</dbReference>
<dbReference type="Gene3D" id="1.20.1250.20">
    <property type="entry name" value="MFS general substrate transporter like domains"/>
    <property type="match status" value="1"/>
</dbReference>
<feature type="transmembrane region" description="Helical" evidence="6">
    <location>
        <begin position="14"/>
        <end position="35"/>
    </location>
</feature>
<organism evidence="8">
    <name type="scientific">Cladocopium goreaui</name>
    <dbReference type="NCBI Taxonomy" id="2562237"/>
    <lineage>
        <taxon>Eukaryota</taxon>
        <taxon>Sar</taxon>
        <taxon>Alveolata</taxon>
        <taxon>Dinophyceae</taxon>
        <taxon>Suessiales</taxon>
        <taxon>Symbiodiniaceae</taxon>
        <taxon>Cladocopium</taxon>
    </lineage>
</organism>
<comment type="subcellular location">
    <subcellularLocation>
        <location evidence="1">Membrane</location>
        <topology evidence="1">Multi-pass membrane protein</topology>
    </subcellularLocation>
</comment>
<dbReference type="PANTHER" id="PTHR23511:SF5">
    <property type="entry name" value="MAJOR FACILITATOR-TYPE TRANSPORTER HXNZ-RELATED"/>
    <property type="match status" value="1"/>
</dbReference>
<feature type="transmembrane region" description="Helical" evidence="6">
    <location>
        <begin position="263"/>
        <end position="282"/>
    </location>
</feature>
<dbReference type="PROSITE" id="PS50850">
    <property type="entry name" value="MFS"/>
    <property type="match status" value="1"/>
</dbReference>
<keyword evidence="4 6" id="KW-1133">Transmembrane helix</keyword>
<dbReference type="InterPro" id="IPR020846">
    <property type="entry name" value="MFS_dom"/>
</dbReference>
<dbReference type="GO" id="GO:0016020">
    <property type="term" value="C:membrane"/>
    <property type="evidence" value="ECO:0007669"/>
    <property type="project" value="UniProtKB-SubCell"/>
</dbReference>
<feature type="non-terminal residue" evidence="8">
    <location>
        <position position="1"/>
    </location>
</feature>
<dbReference type="InterPro" id="IPR005828">
    <property type="entry name" value="MFS_sugar_transport-like"/>
</dbReference>